<dbReference type="PANTHER" id="PTHR34235">
    <property type="entry name" value="SLR1203 PROTEIN-RELATED"/>
    <property type="match status" value="1"/>
</dbReference>
<name>A0ABQ4TU13_9HYPH</name>
<keyword evidence="2" id="KW-1185">Reference proteome</keyword>
<evidence type="ECO:0000313" key="2">
    <source>
        <dbReference type="Proteomes" id="UP001055057"/>
    </source>
</evidence>
<dbReference type="RefSeq" id="WP_238181182.1">
    <property type="nucleotide sequence ID" value="NZ_BPRB01000035.1"/>
</dbReference>
<sequence length="161" mass="17542">MAGPEQAKGPEVPGTPPEADVHAWAVEQAAHLRARAWDRLDAEQVAEAIEGLAFIERHRLAETLQGLLRHLLKWDHRPEGRTRGWTAAIWNGRLDAEALLRDSPSLGPALGEVLGPAYAKARIEAADDLGLTEDVFPKACPYDFETALTRPIPWASANGDA</sequence>
<proteinExistence type="predicted"/>
<dbReference type="Gene3D" id="1.20.1220.20">
    <property type="entry name" value="Uncharcterised protein PF01724"/>
    <property type="match status" value="1"/>
</dbReference>
<evidence type="ECO:0008006" key="3">
    <source>
        <dbReference type="Google" id="ProtNLM"/>
    </source>
</evidence>
<accession>A0ABQ4TU13</accession>
<protein>
    <recommendedName>
        <fullName evidence="3">DUF29 domain-containing protein</fullName>
    </recommendedName>
</protein>
<reference evidence="1" key="2">
    <citation type="submission" date="2021-08" db="EMBL/GenBank/DDBJ databases">
        <authorList>
            <person name="Tani A."/>
            <person name="Ola A."/>
            <person name="Ogura Y."/>
            <person name="Katsura K."/>
            <person name="Hayashi T."/>
        </authorList>
    </citation>
    <scope>NUCLEOTIDE SEQUENCE</scope>
    <source>
        <strain evidence="1">DSM 23632</strain>
    </source>
</reference>
<comment type="caution">
    <text evidence="1">The sequence shown here is derived from an EMBL/GenBank/DDBJ whole genome shotgun (WGS) entry which is preliminary data.</text>
</comment>
<evidence type="ECO:0000313" key="1">
    <source>
        <dbReference type="EMBL" id="GJE58556.1"/>
    </source>
</evidence>
<gene>
    <name evidence="1" type="ORF">MPOCJGCO_0638</name>
</gene>
<dbReference type="InterPro" id="IPR002636">
    <property type="entry name" value="DUF29"/>
</dbReference>
<reference evidence="1" key="1">
    <citation type="journal article" date="2021" name="Front. Microbiol.">
        <title>Comprehensive Comparative Genomics and Phenotyping of Methylobacterium Species.</title>
        <authorList>
            <person name="Alessa O."/>
            <person name="Ogura Y."/>
            <person name="Fujitani Y."/>
            <person name="Takami H."/>
            <person name="Hayashi T."/>
            <person name="Sahin N."/>
            <person name="Tani A."/>
        </authorList>
    </citation>
    <scope>NUCLEOTIDE SEQUENCE</scope>
    <source>
        <strain evidence="1">DSM 23632</strain>
    </source>
</reference>
<organism evidence="1 2">
    <name type="scientific">Methylobacterium trifolii</name>
    <dbReference type="NCBI Taxonomy" id="1003092"/>
    <lineage>
        <taxon>Bacteria</taxon>
        <taxon>Pseudomonadati</taxon>
        <taxon>Pseudomonadota</taxon>
        <taxon>Alphaproteobacteria</taxon>
        <taxon>Hyphomicrobiales</taxon>
        <taxon>Methylobacteriaceae</taxon>
        <taxon>Methylobacterium</taxon>
    </lineage>
</organism>
<dbReference type="Proteomes" id="UP001055057">
    <property type="component" value="Unassembled WGS sequence"/>
</dbReference>
<dbReference type="EMBL" id="BPRB01000035">
    <property type="protein sequence ID" value="GJE58556.1"/>
    <property type="molecule type" value="Genomic_DNA"/>
</dbReference>
<dbReference type="Pfam" id="PF01724">
    <property type="entry name" value="DUF29"/>
    <property type="match status" value="1"/>
</dbReference>